<dbReference type="InterPro" id="IPR021797">
    <property type="entry name" value="Wzy_C_2"/>
</dbReference>
<keyword evidence="10" id="KW-1185">Reference proteome</keyword>
<comment type="subcellular location">
    <subcellularLocation>
        <location evidence="1">Membrane</location>
        <topology evidence="1">Multi-pass membrane protein</topology>
    </subcellularLocation>
</comment>
<dbReference type="GO" id="GO:0016020">
    <property type="term" value="C:membrane"/>
    <property type="evidence" value="ECO:0007669"/>
    <property type="project" value="UniProtKB-SubCell"/>
</dbReference>
<feature type="transmembrane region" description="Helical" evidence="5">
    <location>
        <begin position="349"/>
        <end position="372"/>
    </location>
</feature>
<dbReference type="InterPro" id="IPR031726">
    <property type="entry name" value="PglL_A"/>
</dbReference>
<evidence type="ECO:0000256" key="4">
    <source>
        <dbReference type="ARBA" id="ARBA00023136"/>
    </source>
</evidence>
<dbReference type="STRING" id="177439.DP1451"/>
<feature type="domain" description="Protein glycosylation ligase" evidence="8">
    <location>
        <begin position="169"/>
        <end position="194"/>
    </location>
</feature>
<feature type="transmembrane region" description="Helical" evidence="5">
    <location>
        <begin position="43"/>
        <end position="62"/>
    </location>
</feature>
<feature type="transmembrane region" description="Helical" evidence="5">
    <location>
        <begin position="258"/>
        <end position="276"/>
    </location>
</feature>
<name>Q6AN94_DESPS</name>
<accession>Q6AN94</accession>
<dbReference type="PANTHER" id="PTHR37422:SF21">
    <property type="entry name" value="EXOQ-LIKE PROTEIN"/>
    <property type="match status" value="1"/>
</dbReference>
<evidence type="ECO:0000259" key="8">
    <source>
        <dbReference type="Pfam" id="PF15864"/>
    </source>
</evidence>
<feature type="transmembrane region" description="Helical" evidence="5">
    <location>
        <begin position="104"/>
        <end position="123"/>
    </location>
</feature>
<keyword evidence="2 5" id="KW-0812">Transmembrane</keyword>
<feature type="transmembrane region" description="Helical" evidence="5">
    <location>
        <begin position="12"/>
        <end position="31"/>
    </location>
</feature>
<dbReference type="EMBL" id="CR522870">
    <property type="protein sequence ID" value="CAG36180.1"/>
    <property type="molecule type" value="Genomic_DNA"/>
</dbReference>
<evidence type="ECO:0000313" key="10">
    <source>
        <dbReference type="Proteomes" id="UP000000602"/>
    </source>
</evidence>
<keyword evidence="4 5" id="KW-0472">Membrane</keyword>
<protein>
    <submittedName>
        <fullName evidence="9">Hypothetical membrane protein</fullName>
    </submittedName>
</protein>
<dbReference type="HOGENOM" id="CLU_034284_0_0_7"/>
<feature type="domain" description="Virulence factor membrane-bound polymerase C-terminal" evidence="7">
    <location>
        <begin position="384"/>
        <end position="558"/>
    </location>
</feature>
<dbReference type="InterPro" id="IPR007016">
    <property type="entry name" value="O-antigen_ligase-rel_domated"/>
</dbReference>
<evidence type="ECO:0000256" key="2">
    <source>
        <dbReference type="ARBA" id="ARBA00022692"/>
    </source>
</evidence>
<keyword evidence="3 5" id="KW-1133">Transmembrane helix</keyword>
<dbReference type="Pfam" id="PF15864">
    <property type="entry name" value="PglL_A"/>
    <property type="match status" value="1"/>
</dbReference>
<evidence type="ECO:0000313" key="9">
    <source>
        <dbReference type="EMBL" id="CAG36180.1"/>
    </source>
</evidence>
<feature type="domain" description="O-antigen ligase-related" evidence="6">
    <location>
        <begin position="215"/>
        <end position="363"/>
    </location>
</feature>
<dbReference type="KEGG" id="dps:DP1451"/>
<dbReference type="Pfam" id="PF11846">
    <property type="entry name" value="Wzy_C_2"/>
    <property type="match status" value="1"/>
</dbReference>
<reference evidence="10" key="1">
    <citation type="journal article" date="2004" name="Environ. Microbiol.">
        <title>The genome of Desulfotalea psychrophila, a sulfate-reducing bacterium from permanently cold Arctic sediments.</title>
        <authorList>
            <person name="Rabus R."/>
            <person name="Ruepp A."/>
            <person name="Frickey T."/>
            <person name="Rattei T."/>
            <person name="Fartmann B."/>
            <person name="Stark M."/>
            <person name="Bauer M."/>
            <person name="Zibat A."/>
            <person name="Lombardot T."/>
            <person name="Becker I."/>
            <person name="Amann J."/>
            <person name="Gellner K."/>
            <person name="Teeling H."/>
            <person name="Leuschner W.D."/>
            <person name="Gloeckner F.-O."/>
            <person name="Lupas A.N."/>
            <person name="Amann R."/>
            <person name="Klenk H.-P."/>
        </authorList>
    </citation>
    <scope>NUCLEOTIDE SEQUENCE [LARGE SCALE GENOMIC DNA]</scope>
    <source>
        <strain evidence="10">DSM 12343 / LSv54</strain>
    </source>
</reference>
<feature type="transmembrane region" description="Helical" evidence="5">
    <location>
        <begin position="437"/>
        <end position="459"/>
    </location>
</feature>
<feature type="transmembrane region" description="Helical" evidence="5">
    <location>
        <begin position="384"/>
        <end position="417"/>
    </location>
</feature>
<proteinExistence type="predicted"/>
<feature type="transmembrane region" description="Helical" evidence="5">
    <location>
        <begin position="206"/>
        <end position="223"/>
    </location>
</feature>
<dbReference type="PANTHER" id="PTHR37422">
    <property type="entry name" value="TEICHURONIC ACID BIOSYNTHESIS PROTEIN TUAE"/>
    <property type="match status" value="1"/>
</dbReference>
<gene>
    <name evidence="9" type="ordered locus">DP1451</name>
</gene>
<dbReference type="eggNOG" id="COG3307">
    <property type="taxonomic scope" value="Bacteria"/>
</dbReference>
<dbReference type="AlphaFoldDB" id="Q6AN94"/>
<dbReference type="Pfam" id="PF04932">
    <property type="entry name" value="Wzy_C"/>
    <property type="match status" value="1"/>
</dbReference>
<evidence type="ECO:0000256" key="3">
    <source>
        <dbReference type="ARBA" id="ARBA00022989"/>
    </source>
</evidence>
<evidence type="ECO:0000256" key="5">
    <source>
        <dbReference type="SAM" id="Phobius"/>
    </source>
</evidence>
<feature type="transmembrane region" description="Helical" evidence="5">
    <location>
        <begin position="74"/>
        <end position="89"/>
    </location>
</feature>
<dbReference type="Proteomes" id="UP000000602">
    <property type="component" value="Chromosome"/>
</dbReference>
<dbReference type="OrthoDB" id="5596698at2"/>
<sequence length="569" mass="64991">MTMTKEFTPISKYFVFFWACLWLGAIHYFQYNSGGSGLEIPSSNMTWCFVALLIASCCYRIIQQKELTLSKTTWFFIASVCLMSLPYLYPENWFADELLTAESAGRGLGLVAGLLFFIALQQVPKTSGAMFKLSYIVLFGIAIEAIFILGQFFLLTENNWLNYNIEYRPYGVFQQVNVAASFMATGVALSLYLLLQQSRQDSCNSYLKITLLACSLICPLAVMLTQSRAGTLGLGVVMILGYLGSYSSFKSQLKLRNIWLGLMISGILLGMASIQLSKTDGRSLEQVSSMGIRKAIYTRSFKMVTEHPVLGWGYGNFEWSYLNHQAKAYTEDQNIALGPDKLEHPHNELLYWAVEGGLVSVVGIFLLMAYFFWQLRKSKQKLIFLALFAPLAIHCMLELPFYHAASPWILFIFLIWLTDHSKEYSFAVEYTFALRALTPILVVCTMLFMLTNLHTLYLVRKFDKTKATTLFSQVINPIGLSDMLTSYNLIMRYNVAISTGNKEDLNQFLSYMRDWIKYEPRPVFYKMYAGALLALKQEDYAKYIAAENNYLFPQKQMRIENGQLFTEKE</sequence>
<feature type="transmembrane region" description="Helical" evidence="5">
    <location>
        <begin position="229"/>
        <end position="246"/>
    </location>
</feature>
<feature type="transmembrane region" description="Helical" evidence="5">
    <location>
        <begin position="135"/>
        <end position="155"/>
    </location>
</feature>
<dbReference type="InterPro" id="IPR051533">
    <property type="entry name" value="WaaL-like"/>
</dbReference>
<evidence type="ECO:0000256" key="1">
    <source>
        <dbReference type="ARBA" id="ARBA00004141"/>
    </source>
</evidence>
<evidence type="ECO:0000259" key="6">
    <source>
        <dbReference type="Pfam" id="PF04932"/>
    </source>
</evidence>
<feature type="transmembrane region" description="Helical" evidence="5">
    <location>
        <begin position="175"/>
        <end position="194"/>
    </location>
</feature>
<organism evidence="9 10">
    <name type="scientific">Desulfotalea psychrophila (strain LSv54 / DSM 12343)</name>
    <dbReference type="NCBI Taxonomy" id="177439"/>
    <lineage>
        <taxon>Bacteria</taxon>
        <taxon>Pseudomonadati</taxon>
        <taxon>Thermodesulfobacteriota</taxon>
        <taxon>Desulfobulbia</taxon>
        <taxon>Desulfobulbales</taxon>
        <taxon>Desulfocapsaceae</taxon>
        <taxon>Desulfotalea</taxon>
    </lineage>
</organism>
<evidence type="ECO:0000259" key="7">
    <source>
        <dbReference type="Pfam" id="PF11846"/>
    </source>
</evidence>